<dbReference type="RefSeq" id="XP_025836810.1">
    <property type="nucleotide sequence ID" value="XM_025981025.1"/>
</dbReference>
<sequence length="165" mass="18578">MNYPVDESMDYEARHREMDRTSSAATSGRRTSSQGSVLQSGVSVAARECLERPDSDFEVSDTRNIGIFRILSIGNFEILISGLQSSESFGIRCSGDLEVRISKTLILRILKLPNFVYLGLISSNLELQRSGLVPDALRITKNDRAKPGRREKFVFVFFNMKNKTH</sequence>
<evidence type="ECO:0000313" key="3">
    <source>
        <dbReference type="RefSeq" id="XP_025836810.1"/>
    </source>
</evidence>
<accession>A0A7F5RLV4</accession>
<organism evidence="2 3">
    <name type="scientific">Agrilus planipennis</name>
    <name type="common">Emerald ash borer</name>
    <name type="synonym">Agrilus marcopoli</name>
    <dbReference type="NCBI Taxonomy" id="224129"/>
    <lineage>
        <taxon>Eukaryota</taxon>
        <taxon>Metazoa</taxon>
        <taxon>Ecdysozoa</taxon>
        <taxon>Arthropoda</taxon>
        <taxon>Hexapoda</taxon>
        <taxon>Insecta</taxon>
        <taxon>Pterygota</taxon>
        <taxon>Neoptera</taxon>
        <taxon>Endopterygota</taxon>
        <taxon>Coleoptera</taxon>
        <taxon>Polyphaga</taxon>
        <taxon>Elateriformia</taxon>
        <taxon>Buprestoidea</taxon>
        <taxon>Buprestidae</taxon>
        <taxon>Agrilinae</taxon>
        <taxon>Agrilus</taxon>
    </lineage>
</organism>
<protein>
    <submittedName>
        <fullName evidence="3">Uncharacterized protein LOC112906606</fullName>
    </submittedName>
</protein>
<keyword evidence="2" id="KW-1185">Reference proteome</keyword>
<evidence type="ECO:0000256" key="1">
    <source>
        <dbReference type="SAM" id="MobiDB-lite"/>
    </source>
</evidence>
<dbReference type="GeneID" id="112906606"/>
<feature type="compositionally biased region" description="Low complexity" evidence="1">
    <location>
        <begin position="21"/>
        <end position="39"/>
    </location>
</feature>
<dbReference type="KEGG" id="apln:112906606"/>
<feature type="region of interest" description="Disordered" evidence="1">
    <location>
        <begin position="1"/>
        <end position="39"/>
    </location>
</feature>
<dbReference type="Proteomes" id="UP000192223">
    <property type="component" value="Unplaced"/>
</dbReference>
<name>A0A7F5RLV4_AGRPL</name>
<dbReference type="InParanoid" id="A0A7F5RLV4"/>
<evidence type="ECO:0000313" key="2">
    <source>
        <dbReference type="Proteomes" id="UP000192223"/>
    </source>
</evidence>
<proteinExistence type="predicted"/>
<feature type="compositionally biased region" description="Basic and acidic residues" evidence="1">
    <location>
        <begin position="11"/>
        <end position="20"/>
    </location>
</feature>
<dbReference type="AlphaFoldDB" id="A0A7F5RLV4"/>
<reference evidence="3" key="1">
    <citation type="submission" date="2025-08" db="UniProtKB">
        <authorList>
            <consortium name="RefSeq"/>
        </authorList>
    </citation>
    <scope>IDENTIFICATION</scope>
    <source>
        <tissue evidence="3">Entire body</tissue>
    </source>
</reference>
<gene>
    <name evidence="3" type="primary">LOC112906606</name>
</gene>